<dbReference type="InterPro" id="IPR034660">
    <property type="entry name" value="DinB/YfiT-like"/>
</dbReference>
<dbReference type="RefSeq" id="WP_117392350.1">
    <property type="nucleotide sequence ID" value="NZ_QWDC01000002.1"/>
</dbReference>
<comment type="similarity">
    <text evidence="1">Belongs to the DinB family.</text>
</comment>
<evidence type="ECO:0000256" key="1">
    <source>
        <dbReference type="ARBA" id="ARBA00008635"/>
    </source>
</evidence>
<dbReference type="InterPro" id="IPR007837">
    <property type="entry name" value="DinB"/>
</dbReference>
<evidence type="ECO:0000313" key="5">
    <source>
        <dbReference type="Proteomes" id="UP000264217"/>
    </source>
</evidence>
<feature type="binding site" evidence="3">
    <location>
        <position position="147"/>
    </location>
    <ligand>
        <name>a divalent metal cation</name>
        <dbReference type="ChEBI" id="CHEBI:60240"/>
    </ligand>
</feature>
<protein>
    <submittedName>
        <fullName evidence="4">Damage-inducible protein DinB</fullName>
    </submittedName>
</protein>
<dbReference type="SUPFAM" id="SSF109854">
    <property type="entry name" value="DinB/YfiT-like putative metalloenzymes"/>
    <property type="match status" value="1"/>
</dbReference>
<proteinExistence type="inferred from homology"/>
<gene>
    <name evidence="4" type="ORF">D0C36_14605</name>
</gene>
<name>A0A372NUP0_9SPHI</name>
<comment type="caution">
    <text evidence="4">The sequence shown here is derived from an EMBL/GenBank/DDBJ whole genome shotgun (WGS) entry which is preliminary data.</text>
</comment>
<dbReference type="EMBL" id="QWDC01000002">
    <property type="protein sequence ID" value="RFZ92641.1"/>
    <property type="molecule type" value="Genomic_DNA"/>
</dbReference>
<evidence type="ECO:0000256" key="2">
    <source>
        <dbReference type="ARBA" id="ARBA00022723"/>
    </source>
</evidence>
<dbReference type="OrthoDB" id="119432at2"/>
<keyword evidence="2 3" id="KW-0479">Metal-binding</keyword>
<reference evidence="4 5" key="1">
    <citation type="submission" date="2018-08" db="EMBL/GenBank/DDBJ databases">
        <title>Mucilaginibacter sp. MYSH2.</title>
        <authorList>
            <person name="Seo T."/>
        </authorList>
    </citation>
    <scope>NUCLEOTIDE SEQUENCE [LARGE SCALE GENOMIC DNA]</scope>
    <source>
        <strain evidence="4 5">MYSH2</strain>
    </source>
</reference>
<dbReference type="Pfam" id="PF05163">
    <property type="entry name" value="DinB"/>
    <property type="match status" value="1"/>
</dbReference>
<accession>A0A372NUP0</accession>
<evidence type="ECO:0000256" key="3">
    <source>
        <dbReference type="PIRSR" id="PIRSR607837-1"/>
    </source>
</evidence>
<dbReference type="GO" id="GO:0046872">
    <property type="term" value="F:metal ion binding"/>
    <property type="evidence" value="ECO:0007669"/>
    <property type="project" value="UniProtKB-KW"/>
</dbReference>
<dbReference type="Gene3D" id="1.20.120.450">
    <property type="entry name" value="dinb family like domain"/>
    <property type="match status" value="1"/>
</dbReference>
<keyword evidence="5" id="KW-1185">Reference proteome</keyword>
<dbReference type="AlphaFoldDB" id="A0A372NUP0"/>
<dbReference type="Proteomes" id="UP000264217">
    <property type="component" value="Unassembled WGS sequence"/>
</dbReference>
<sequence>MTSEATTTAKPLITNEELLKNWQSHRALSRKILAQFPEKDLFEFSIGGMRPYSELAGEMIGLASAGMNGFVTGQWTTTPELDHFDQSVHLATKQALLEAWDDVTEQIEELWPQIPEEHFHDVVKAFGMYENSVINTILYFIDNEIHHRGQGYVYLRALGIEPNPFWDR</sequence>
<evidence type="ECO:0000313" key="4">
    <source>
        <dbReference type="EMBL" id="RFZ92641.1"/>
    </source>
</evidence>
<organism evidence="4 5">
    <name type="scientific">Mucilaginibacter conchicola</name>
    <dbReference type="NCBI Taxonomy" id="2303333"/>
    <lineage>
        <taxon>Bacteria</taxon>
        <taxon>Pseudomonadati</taxon>
        <taxon>Bacteroidota</taxon>
        <taxon>Sphingobacteriia</taxon>
        <taxon>Sphingobacteriales</taxon>
        <taxon>Sphingobacteriaceae</taxon>
        <taxon>Mucilaginibacter</taxon>
    </lineage>
</organism>